<proteinExistence type="predicted"/>
<evidence type="ECO:0000313" key="3">
    <source>
        <dbReference type="Proteomes" id="UP000345527"/>
    </source>
</evidence>
<name>A0A5J5DU73_9BIFI</name>
<dbReference type="OrthoDB" id="5189092at2"/>
<dbReference type="Proteomes" id="UP000345527">
    <property type="component" value="Unassembled WGS sequence"/>
</dbReference>
<gene>
    <name evidence="2" type="ORF">EM848_06640</name>
    <name evidence="1" type="ORF">EMO90_08510</name>
</gene>
<dbReference type="AlphaFoldDB" id="A0A5J5DU73"/>
<accession>A0A5J5DU73</accession>
<evidence type="ECO:0000313" key="4">
    <source>
        <dbReference type="Proteomes" id="UP000374630"/>
    </source>
</evidence>
<dbReference type="EMBL" id="RZOA01000011">
    <property type="protein sequence ID" value="KAA8823202.1"/>
    <property type="molecule type" value="Genomic_DNA"/>
</dbReference>
<sequence>MYRRRRLVALVVLVALLAAAVGAVWGVGKGIGALYYWFNRADINAISRQTVPTAKKTSGVPNCSSSDVRLELTAASSSVAVGGSLDFTAAISYTGAGSCLINGANDSRILAITSGDQTIWKSDICPATSRMLLMSKSQGMNRDEAKITWGANANATDTTCRKSSELPKVKAGTYVARLSLKSDPDLKSDPVVITVQ</sequence>
<comment type="caution">
    <text evidence="2">The sequence shown here is derived from an EMBL/GenBank/DDBJ whole genome shotgun (WGS) entry which is preliminary data.</text>
</comment>
<dbReference type="EMBL" id="RZNZ01000011">
    <property type="protein sequence ID" value="KAA8819294.1"/>
    <property type="molecule type" value="Genomic_DNA"/>
</dbReference>
<organism evidence="2 3">
    <name type="scientific">Bifidobacterium vespertilionis</name>
    <dbReference type="NCBI Taxonomy" id="2562524"/>
    <lineage>
        <taxon>Bacteria</taxon>
        <taxon>Bacillati</taxon>
        <taxon>Actinomycetota</taxon>
        <taxon>Actinomycetes</taxon>
        <taxon>Bifidobacteriales</taxon>
        <taxon>Bifidobacteriaceae</taxon>
        <taxon>Bifidobacterium</taxon>
    </lineage>
</organism>
<keyword evidence="4" id="KW-1185">Reference proteome</keyword>
<protein>
    <recommendedName>
        <fullName evidence="5">Peptide ABC transporter permease</fullName>
    </recommendedName>
</protein>
<reference evidence="3 4" key="1">
    <citation type="journal article" date="2019" name="Syst. Appl. Microbiol.">
        <title>Characterization of Bifidobacterium species in feaces of the Egyptian fruit bat: Description of B. vespertilionis sp. nov. and B. rousetti sp. nov.</title>
        <authorList>
            <person name="Modesto M."/>
            <person name="Satti M."/>
            <person name="Watanabe K."/>
            <person name="Puglisi E."/>
            <person name="Morelli L."/>
            <person name="Huang C.-H."/>
            <person name="Liou J.-S."/>
            <person name="Miyashita M."/>
            <person name="Tamura T."/>
            <person name="Saito S."/>
            <person name="Mori K."/>
            <person name="Huang L."/>
            <person name="Sciavilla P."/>
            <person name="Sandri C."/>
            <person name="Spiezio C."/>
            <person name="Vitali F."/>
            <person name="Cavalieri D."/>
            <person name="Perpetuini G."/>
            <person name="Tofalo R."/>
            <person name="Bonetti A."/>
            <person name="Arita M."/>
            <person name="Mattarelli P."/>
        </authorList>
    </citation>
    <scope>NUCLEOTIDE SEQUENCE [LARGE SCALE GENOMIC DNA]</scope>
    <source>
        <strain evidence="1 4">RST16</strain>
        <strain evidence="2 3">RST8</strain>
    </source>
</reference>
<evidence type="ECO:0000313" key="1">
    <source>
        <dbReference type="EMBL" id="KAA8819294.1"/>
    </source>
</evidence>
<evidence type="ECO:0000313" key="2">
    <source>
        <dbReference type="EMBL" id="KAA8823202.1"/>
    </source>
</evidence>
<evidence type="ECO:0008006" key="5">
    <source>
        <dbReference type="Google" id="ProtNLM"/>
    </source>
</evidence>
<dbReference type="Proteomes" id="UP000374630">
    <property type="component" value="Unassembled WGS sequence"/>
</dbReference>